<evidence type="ECO:0000256" key="3">
    <source>
        <dbReference type="PROSITE-ProRule" id="PRU00176"/>
    </source>
</evidence>
<dbReference type="AlphaFoldDB" id="A0A815S5R3"/>
<dbReference type="Proteomes" id="UP000663860">
    <property type="component" value="Unassembled WGS sequence"/>
</dbReference>
<reference evidence="5" key="1">
    <citation type="submission" date="2021-02" db="EMBL/GenBank/DDBJ databases">
        <authorList>
            <person name="Nowell W R."/>
        </authorList>
    </citation>
    <scope>NUCLEOTIDE SEQUENCE</scope>
</reference>
<keyword evidence="1" id="KW-0677">Repeat</keyword>
<feature type="domain" description="RRM" evidence="4">
    <location>
        <begin position="348"/>
        <end position="431"/>
    </location>
</feature>
<evidence type="ECO:0000313" key="5">
    <source>
        <dbReference type="EMBL" id="CAF1485782.1"/>
    </source>
</evidence>
<name>A0A815S5R3_9BILA</name>
<evidence type="ECO:0000256" key="2">
    <source>
        <dbReference type="ARBA" id="ARBA00022884"/>
    </source>
</evidence>
<dbReference type="FunFam" id="3.30.70.330:FF:000041">
    <property type="entry name" value="Epithelial splicing regulatory protein 1"/>
    <property type="match status" value="2"/>
</dbReference>
<dbReference type="InterPro" id="IPR050666">
    <property type="entry name" value="ESRP"/>
</dbReference>
<dbReference type="GO" id="GO:0003723">
    <property type="term" value="F:RNA binding"/>
    <property type="evidence" value="ECO:0007669"/>
    <property type="project" value="UniProtKB-UniRule"/>
</dbReference>
<comment type="caution">
    <text evidence="5">The sequence shown here is derived from an EMBL/GenBank/DDBJ whole genome shotgun (WGS) entry which is preliminary data.</text>
</comment>
<dbReference type="PROSITE" id="PS50102">
    <property type="entry name" value="RRM"/>
    <property type="match status" value="1"/>
</dbReference>
<sequence>MYKTSECNHINTMLEKLSICPIDETDYCMRYIKHMELIVYQMLNDGHHFEKPEYISANLQQGICSLEDNIEESTVVRARGLPWQCTDQDVAKFFRGLDIEKGGVALCLSTQGRRNGEALVRFSKVAHRELALRRHKHHIGQRYIEVYKASGRDFLNVAGELSICPIDETDYCMRYIKHMELIVYQMLNDGHHFEKPEYISANLQQGICSLEDNIEESTVVRARGLPWQCTDQDVAKFFRGLDIEKGGVALCLSTQGRRNGEALVRFSKVAHRELALRRHKHHIGQRYIEVYKASGRDFLNVAGALRRHKHHIGQRYIEVYKASGRDFLNVAGGSNSEAQAFLQRDGQVIIRMRGLPFDATAKDVVEFFTRGDLPTATVDGEEGVLFVHYPDGRSTGDAFVMVKTENEASQALLKHKETMGARYIELFRSTTAEVQQVS</sequence>
<dbReference type="SMART" id="SM00360">
    <property type="entry name" value="RRM"/>
    <property type="match status" value="3"/>
</dbReference>
<dbReference type="SUPFAM" id="SSF54928">
    <property type="entry name" value="RNA-binding domain, RBD"/>
    <property type="match status" value="3"/>
</dbReference>
<feature type="non-terminal residue" evidence="5">
    <location>
        <position position="438"/>
    </location>
</feature>
<evidence type="ECO:0000259" key="4">
    <source>
        <dbReference type="PROSITE" id="PS50102"/>
    </source>
</evidence>
<evidence type="ECO:0000256" key="1">
    <source>
        <dbReference type="ARBA" id="ARBA00022737"/>
    </source>
</evidence>
<dbReference type="InterPro" id="IPR012677">
    <property type="entry name" value="Nucleotide-bd_a/b_plait_sf"/>
</dbReference>
<organism evidence="5 6">
    <name type="scientific">Adineta steineri</name>
    <dbReference type="NCBI Taxonomy" id="433720"/>
    <lineage>
        <taxon>Eukaryota</taxon>
        <taxon>Metazoa</taxon>
        <taxon>Spiralia</taxon>
        <taxon>Gnathifera</taxon>
        <taxon>Rotifera</taxon>
        <taxon>Eurotatoria</taxon>
        <taxon>Bdelloidea</taxon>
        <taxon>Adinetida</taxon>
        <taxon>Adinetidae</taxon>
        <taxon>Adineta</taxon>
    </lineage>
</organism>
<dbReference type="InterPro" id="IPR035979">
    <property type="entry name" value="RBD_domain_sf"/>
</dbReference>
<proteinExistence type="predicted"/>
<evidence type="ECO:0000313" key="6">
    <source>
        <dbReference type="Proteomes" id="UP000663860"/>
    </source>
</evidence>
<dbReference type="Gene3D" id="3.30.70.330">
    <property type="match status" value="3"/>
</dbReference>
<keyword evidence="2 3" id="KW-0694">RNA-binding</keyword>
<dbReference type="InterPro" id="IPR000504">
    <property type="entry name" value="RRM_dom"/>
</dbReference>
<dbReference type="EMBL" id="CAJNOE010002534">
    <property type="protein sequence ID" value="CAF1485782.1"/>
    <property type="molecule type" value="Genomic_DNA"/>
</dbReference>
<protein>
    <recommendedName>
        <fullName evidence="4">RRM domain-containing protein</fullName>
    </recommendedName>
</protein>
<accession>A0A815S5R3</accession>
<dbReference type="PANTHER" id="PTHR13976">
    <property type="entry name" value="HETEROGENEOUS NUCLEAR RIBONUCLEOPROTEIN-RELATED"/>
    <property type="match status" value="1"/>
</dbReference>
<gene>
    <name evidence="5" type="ORF">IZO911_LOCUS44222</name>
</gene>